<keyword evidence="1" id="KW-0472">Membrane</keyword>
<dbReference type="STRING" id="425504.SAMN05216206_3895"/>
<organism evidence="2 3">
    <name type="scientific">Pseudomonas guineae</name>
    <dbReference type="NCBI Taxonomy" id="425504"/>
    <lineage>
        <taxon>Bacteria</taxon>
        <taxon>Pseudomonadati</taxon>
        <taxon>Pseudomonadota</taxon>
        <taxon>Gammaproteobacteria</taxon>
        <taxon>Pseudomonadales</taxon>
        <taxon>Pseudomonadaceae</taxon>
        <taxon>Pseudomonas</taxon>
    </lineage>
</organism>
<accession>A0A1I3QBG7</accession>
<gene>
    <name evidence="2" type="ORF">SAMN05216206_3895</name>
</gene>
<dbReference type="OrthoDB" id="8908843at2"/>
<protein>
    <submittedName>
        <fullName evidence="2">Uncharacterized protein</fullName>
    </submittedName>
</protein>
<keyword evidence="1" id="KW-1133">Transmembrane helix</keyword>
<proteinExistence type="predicted"/>
<dbReference type="EMBL" id="FOQL01000008">
    <property type="protein sequence ID" value="SFJ31035.1"/>
    <property type="molecule type" value="Genomic_DNA"/>
</dbReference>
<feature type="transmembrane region" description="Helical" evidence="1">
    <location>
        <begin position="12"/>
        <end position="34"/>
    </location>
</feature>
<feature type="transmembrane region" description="Helical" evidence="1">
    <location>
        <begin position="87"/>
        <end position="106"/>
    </location>
</feature>
<reference evidence="3" key="1">
    <citation type="submission" date="2016-10" db="EMBL/GenBank/DDBJ databases">
        <authorList>
            <person name="Varghese N."/>
            <person name="Submissions S."/>
        </authorList>
    </citation>
    <scope>NUCLEOTIDE SEQUENCE [LARGE SCALE GENOMIC DNA]</scope>
    <source>
        <strain evidence="3">LMG 24016</strain>
    </source>
</reference>
<dbReference type="AlphaFoldDB" id="A0A1I3QBG7"/>
<dbReference type="Proteomes" id="UP000243606">
    <property type="component" value="Unassembled WGS sequence"/>
</dbReference>
<evidence type="ECO:0000256" key="1">
    <source>
        <dbReference type="SAM" id="Phobius"/>
    </source>
</evidence>
<evidence type="ECO:0000313" key="3">
    <source>
        <dbReference type="Proteomes" id="UP000243606"/>
    </source>
</evidence>
<name>A0A1I3QBG7_9PSED</name>
<dbReference type="RefSeq" id="WP_139213977.1">
    <property type="nucleotide sequence ID" value="NZ_FOQL01000008.1"/>
</dbReference>
<keyword evidence="1" id="KW-0812">Transmembrane</keyword>
<evidence type="ECO:0000313" key="2">
    <source>
        <dbReference type="EMBL" id="SFJ31035.1"/>
    </source>
</evidence>
<sequence length="145" mass="15920">MESKIPLPTDNLYKFVALFSLVLLISAFGTIIWATNAANGVAFEHWVEIESLQSKEALSVEQASRLKALEKQIEVAVADKETYVTSAQIISTLGTLGIFFGFGYWYKRLQPIADEMAATQLEIAKLQLVALRADLKAKGIDVGTP</sequence>
<keyword evidence="3" id="KW-1185">Reference proteome</keyword>